<feature type="domain" description="Cyclin-like" evidence="5">
    <location>
        <begin position="150"/>
        <end position="234"/>
    </location>
</feature>
<dbReference type="InterPro" id="IPR013763">
    <property type="entry name" value="Cyclin-like_dom"/>
</dbReference>
<sequence>MVNRWYFRKEELQNTPSISKHRYTVEQERLERGKGCNFILQVGIPLHLPQMTLATATVFLHRFYMRYSLKEYHCYEIGATCLFLATKVEETGRKTRDFVISCVRVAQKNPTLEVTDESTEYWRWKEVIAYTEELVLESVCFDLTITHPYDIVIKYVKELNVPKEVARSAWAFLNDSVRTMLCVMYRPNTVAAAAFYFASKHTSIPVDYQGNQKWWEVMAADLDDIREACHVMADLYESLPIKNVEQKYIASPRPPNQDNSDMNKRPRTVENNDISHYNGISNGRDVANHRSSRDRISRSNTLVLPDKDEEKSEGEL</sequence>
<accession>A0A1U7LUA1</accession>
<keyword evidence="1" id="KW-0805">Transcription regulation</keyword>
<feature type="region of interest" description="Disordered" evidence="4">
    <location>
        <begin position="248"/>
        <end position="316"/>
    </location>
</feature>
<evidence type="ECO:0000313" key="6">
    <source>
        <dbReference type="EMBL" id="OLL26255.1"/>
    </source>
</evidence>
<dbReference type="STRING" id="1198029.A0A1U7LUA1"/>
<organism evidence="6 7">
    <name type="scientific">Neolecta irregularis (strain DAH-3)</name>
    <dbReference type="NCBI Taxonomy" id="1198029"/>
    <lineage>
        <taxon>Eukaryota</taxon>
        <taxon>Fungi</taxon>
        <taxon>Dikarya</taxon>
        <taxon>Ascomycota</taxon>
        <taxon>Taphrinomycotina</taxon>
        <taxon>Neolectales</taxon>
        <taxon>Neolectaceae</taxon>
        <taxon>Neolecta</taxon>
    </lineage>
</organism>
<feature type="compositionally biased region" description="Polar residues" evidence="4">
    <location>
        <begin position="271"/>
        <end position="281"/>
    </location>
</feature>
<dbReference type="Gene3D" id="1.10.472.10">
    <property type="entry name" value="Cyclin-like"/>
    <property type="match status" value="2"/>
</dbReference>
<evidence type="ECO:0000256" key="1">
    <source>
        <dbReference type="ARBA" id="ARBA00023015"/>
    </source>
</evidence>
<dbReference type="InterPro" id="IPR006671">
    <property type="entry name" value="Cyclin_N"/>
</dbReference>
<evidence type="ECO:0000259" key="5">
    <source>
        <dbReference type="SMART" id="SM00385"/>
    </source>
</evidence>
<dbReference type="InterPro" id="IPR043198">
    <property type="entry name" value="Cyclin/Ssn8"/>
</dbReference>
<dbReference type="OMA" id="MYDMMKY"/>
<feature type="compositionally biased region" description="Basic and acidic residues" evidence="4">
    <location>
        <begin position="286"/>
        <end position="297"/>
    </location>
</feature>
<evidence type="ECO:0000256" key="3">
    <source>
        <dbReference type="RuleBase" id="RU000383"/>
    </source>
</evidence>
<dbReference type="GO" id="GO:0016538">
    <property type="term" value="F:cyclin-dependent protein serine/threonine kinase regulator activity"/>
    <property type="evidence" value="ECO:0007669"/>
    <property type="project" value="InterPro"/>
</dbReference>
<evidence type="ECO:0000256" key="4">
    <source>
        <dbReference type="SAM" id="MobiDB-lite"/>
    </source>
</evidence>
<reference evidence="6 7" key="1">
    <citation type="submission" date="2016-04" db="EMBL/GenBank/DDBJ databases">
        <title>Evolutionary innovation and constraint leading to complex multicellularity in the Ascomycota.</title>
        <authorList>
            <person name="Cisse O."/>
            <person name="Nguyen A."/>
            <person name="Hewitt D.A."/>
            <person name="Jedd G."/>
            <person name="Stajich J.E."/>
        </authorList>
    </citation>
    <scope>NUCLEOTIDE SEQUENCE [LARGE SCALE GENOMIC DNA]</scope>
    <source>
        <strain evidence="6 7">DAH-3</strain>
    </source>
</reference>
<proteinExistence type="inferred from homology"/>
<dbReference type="GO" id="GO:0006357">
    <property type="term" value="P:regulation of transcription by RNA polymerase II"/>
    <property type="evidence" value="ECO:0007669"/>
    <property type="project" value="InterPro"/>
</dbReference>
<name>A0A1U7LUA1_NEOID</name>
<evidence type="ECO:0000313" key="7">
    <source>
        <dbReference type="Proteomes" id="UP000186594"/>
    </source>
</evidence>
<dbReference type="Proteomes" id="UP000186594">
    <property type="component" value="Unassembled WGS sequence"/>
</dbReference>
<dbReference type="Pfam" id="PF21797">
    <property type="entry name" value="CycT2-like_C"/>
    <property type="match status" value="1"/>
</dbReference>
<evidence type="ECO:0000256" key="2">
    <source>
        <dbReference type="ARBA" id="ARBA00023163"/>
    </source>
</evidence>
<dbReference type="GO" id="GO:0070897">
    <property type="term" value="P:transcription preinitiation complex assembly"/>
    <property type="evidence" value="ECO:0007669"/>
    <property type="project" value="InterPro"/>
</dbReference>
<dbReference type="PRINTS" id="PR00685">
    <property type="entry name" value="TIFACTORIIB"/>
</dbReference>
<comment type="similarity">
    <text evidence="3">Belongs to the cyclin family.</text>
</comment>
<dbReference type="PIRSF" id="PIRSF036580">
    <property type="entry name" value="Cyclin_L"/>
    <property type="match status" value="1"/>
</dbReference>
<keyword evidence="7" id="KW-1185">Reference proteome</keyword>
<feature type="compositionally biased region" description="Basic and acidic residues" evidence="4">
    <location>
        <begin position="261"/>
        <end position="270"/>
    </location>
</feature>
<dbReference type="Pfam" id="PF00134">
    <property type="entry name" value="Cyclin_N"/>
    <property type="match status" value="1"/>
</dbReference>
<dbReference type="GO" id="GO:0070691">
    <property type="term" value="C:P-TEFb complex"/>
    <property type="evidence" value="ECO:0007669"/>
    <property type="project" value="EnsemblFungi"/>
</dbReference>
<gene>
    <name evidence="6" type="ORF">NEOLI_000304</name>
</gene>
<feature type="compositionally biased region" description="Basic and acidic residues" evidence="4">
    <location>
        <begin position="305"/>
        <end position="316"/>
    </location>
</feature>
<feature type="domain" description="Cyclin-like" evidence="5">
    <location>
        <begin position="37"/>
        <end position="137"/>
    </location>
</feature>
<dbReference type="OrthoDB" id="25002at2759"/>
<dbReference type="CDD" id="cd20546">
    <property type="entry name" value="CYCLIN_SpCG1C_ScCTK2-like_rpt2"/>
    <property type="match status" value="1"/>
</dbReference>
<dbReference type="SUPFAM" id="SSF47954">
    <property type="entry name" value="Cyclin-like"/>
    <property type="match status" value="2"/>
</dbReference>
<dbReference type="InterPro" id="IPR000812">
    <property type="entry name" value="TFIIB"/>
</dbReference>
<protein>
    <submittedName>
        <fullName evidence="6">Cyclin pch1</fullName>
    </submittedName>
</protein>
<comment type="caution">
    <text evidence="6">The sequence shown here is derived from an EMBL/GenBank/DDBJ whole genome shotgun (WGS) entry which is preliminary data.</text>
</comment>
<dbReference type="InterPro" id="IPR036915">
    <property type="entry name" value="Cyclin-like_sf"/>
</dbReference>
<dbReference type="PANTHER" id="PTHR10026">
    <property type="entry name" value="CYCLIN"/>
    <property type="match status" value="1"/>
</dbReference>
<dbReference type="SMART" id="SM00385">
    <property type="entry name" value="CYCLIN"/>
    <property type="match status" value="2"/>
</dbReference>
<dbReference type="AlphaFoldDB" id="A0A1U7LUA1"/>
<keyword evidence="3" id="KW-0195">Cyclin</keyword>
<keyword evidence="2" id="KW-0804">Transcription</keyword>
<dbReference type="EMBL" id="LXFE01000211">
    <property type="protein sequence ID" value="OLL26255.1"/>
    <property type="molecule type" value="Genomic_DNA"/>
</dbReference>